<keyword evidence="1" id="KW-0732">Signal</keyword>
<accession>A0A017TD32</accession>
<name>A0A017TD32_9BACT</name>
<dbReference type="SUPFAM" id="SSF89550">
    <property type="entry name" value="PHP domain-like"/>
    <property type="match status" value="1"/>
</dbReference>
<dbReference type="InterPro" id="IPR008969">
    <property type="entry name" value="CarboxyPept-like_regulatory"/>
</dbReference>
<evidence type="ECO:0008006" key="4">
    <source>
        <dbReference type="Google" id="ProtNLM"/>
    </source>
</evidence>
<dbReference type="NCBIfam" id="NF038032">
    <property type="entry name" value="CehA_McbA_metalo"/>
    <property type="match status" value="1"/>
</dbReference>
<evidence type="ECO:0000313" key="2">
    <source>
        <dbReference type="EMBL" id="EYF07193.1"/>
    </source>
</evidence>
<feature type="signal peptide" evidence="1">
    <location>
        <begin position="1"/>
        <end position="22"/>
    </location>
</feature>
<dbReference type="STRING" id="1192034.CAP_0672"/>
<dbReference type="Proteomes" id="UP000019678">
    <property type="component" value="Unassembled WGS sequence"/>
</dbReference>
<dbReference type="Gene3D" id="3.20.20.140">
    <property type="entry name" value="Metal-dependent hydrolases"/>
    <property type="match status" value="1"/>
</dbReference>
<dbReference type="OrthoDB" id="5525048at2"/>
<dbReference type="Gene3D" id="2.60.40.1120">
    <property type="entry name" value="Carboxypeptidase-like, regulatory domain"/>
    <property type="match status" value="1"/>
</dbReference>
<dbReference type="EMBL" id="ASRX01000011">
    <property type="protein sequence ID" value="EYF07193.1"/>
    <property type="molecule type" value="Genomic_DNA"/>
</dbReference>
<organism evidence="2 3">
    <name type="scientific">Chondromyces apiculatus DSM 436</name>
    <dbReference type="NCBI Taxonomy" id="1192034"/>
    <lineage>
        <taxon>Bacteria</taxon>
        <taxon>Pseudomonadati</taxon>
        <taxon>Myxococcota</taxon>
        <taxon>Polyangia</taxon>
        <taxon>Polyangiales</taxon>
        <taxon>Polyangiaceae</taxon>
        <taxon>Chondromyces</taxon>
    </lineage>
</organism>
<sequence>MIRRYRLGLVSFALLAVLPACSGDDEKKPPTNPEACVPPEGGEVFEAGSAEGHPDPLGAKEAGQARAGRIKDAANFPQPAHGRQGITNGDIVLINDKISVVIEDLGLSDGYSRFGGEIIAVDRVGDDGKPLGLSYYQETLAGIGTESILPDSLTIINDGSNGEAAVVRASGVLAPIPFIADSLGAIFASYGLRATHDFVLEPGAEYVRVRMSVINDRNQPIDFGVERDGSDELVGFFHGSQAQTVTPEFGYGDPTSSVSWVGFDSGKSSFAWRAPRGPMDFALTQSGFALFLGPAFIAEACAVTTVEHADIIAGGPGYDGLREAVRRVDGEEAWREVRGRVTNAAGDGVAGAWVHAENAAGEYLSRTTTADDGTFSIHAPPGDDVVLVPQSQGYPMHEGMTVPPGESEADLAFAANGTLHVVATDDSGQVRLPVRIQVVPTEPIAAWPSAYGVKDEVNGRLYQEFAVTGEATLVVPPGEHQVIVTRGFEYEQVTSAINVDAGDMVEVPATLEQTVDTTNVFCADFHIHSWYSADSSDPIDYKLKGAVADGLDIPVSSEHEWVADFQPIIERMELEAWAFGIPAEELTTFKFGHFGVFPLQPKPGMLNNGAVDWIGMTPGGLFDAAHSQPESPMVIVNHPSDSSIMGYFRMAGYDRETGRGLDDTWSDHFDAIEVFNDSDFEGSRENSVGDWFSLLNAGYRFWATGASDSHHLRTSAVGYPRTCLTFDHDDIGMLTATSVQEAMAKGAATISGGLFMTVEGPGGVGPGGTVTTAANGSATFTVTVQAPSWVDARTLETIVNGVSVSVEDLMPIGPGPGKRFMVQVPVERDAARDVNWVVFHAKGEGDLAPMLPGKRPFAVSNPIFLE</sequence>
<evidence type="ECO:0000256" key="1">
    <source>
        <dbReference type="SAM" id="SignalP"/>
    </source>
</evidence>
<proteinExistence type="predicted"/>
<dbReference type="InterPro" id="IPR016195">
    <property type="entry name" value="Pol/histidinol_Pase-like"/>
</dbReference>
<keyword evidence="3" id="KW-1185">Reference proteome</keyword>
<feature type="chain" id="PRO_5001496528" description="DUF3604 domain-containing protein" evidence="1">
    <location>
        <begin position="23"/>
        <end position="866"/>
    </location>
</feature>
<reference evidence="2 3" key="1">
    <citation type="submission" date="2013-05" db="EMBL/GenBank/DDBJ databases">
        <title>Genome assembly of Chondromyces apiculatus DSM 436.</title>
        <authorList>
            <person name="Sharma G."/>
            <person name="Khatri I."/>
            <person name="Kaur C."/>
            <person name="Mayilraj S."/>
            <person name="Subramanian S."/>
        </authorList>
    </citation>
    <scope>NUCLEOTIDE SEQUENCE [LARGE SCALE GENOMIC DNA]</scope>
    <source>
        <strain evidence="2 3">DSM 436</strain>
    </source>
</reference>
<dbReference type="Pfam" id="PF13620">
    <property type="entry name" value="CarboxypepD_reg"/>
    <property type="match status" value="1"/>
</dbReference>
<dbReference type="AlphaFoldDB" id="A0A017TD32"/>
<dbReference type="SUPFAM" id="SSF49464">
    <property type="entry name" value="Carboxypeptidase regulatory domain-like"/>
    <property type="match status" value="1"/>
</dbReference>
<evidence type="ECO:0000313" key="3">
    <source>
        <dbReference type="Proteomes" id="UP000019678"/>
    </source>
</evidence>
<dbReference type="eggNOG" id="COG0613">
    <property type="taxonomic scope" value="Bacteria"/>
</dbReference>
<comment type="caution">
    <text evidence="2">The sequence shown here is derived from an EMBL/GenBank/DDBJ whole genome shotgun (WGS) entry which is preliminary data.</text>
</comment>
<protein>
    <recommendedName>
        <fullName evidence="4">DUF3604 domain-containing protein</fullName>
    </recommendedName>
</protein>
<gene>
    <name evidence="2" type="ORF">CAP_0672</name>
</gene>